<feature type="signal peptide" evidence="1">
    <location>
        <begin position="1"/>
        <end position="22"/>
    </location>
</feature>
<name>A0ABX3EKS5_9BACL</name>
<organism evidence="2 3">
    <name type="scientific">Paenibacillus helianthi</name>
    <dbReference type="NCBI Taxonomy" id="1349432"/>
    <lineage>
        <taxon>Bacteria</taxon>
        <taxon>Bacillati</taxon>
        <taxon>Bacillota</taxon>
        <taxon>Bacilli</taxon>
        <taxon>Bacillales</taxon>
        <taxon>Paenibacillaceae</taxon>
        <taxon>Paenibacillus</taxon>
    </lineage>
</organism>
<protein>
    <submittedName>
        <fullName evidence="2">Uncharacterized protein</fullName>
    </submittedName>
</protein>
<reference evidence="2 3" key="1">
    <citation type="submission" date="2016-03" db="EMBL/GenBank/DDBJ databases">
        <authorList>
            <person name="Sant'Anna F.H."/>
            <person name="Ambrosini A."/>
            <person name="Souza R."/>
            <person name="Bach E."/>
            <person name="Fernandes G."/>
            <person name="Balsanelli E."/>
            <person name="Baura V.A."/>
            <person name="Souza E.M."/>
            <person name="Passaglia L."/>
        </authorList>
    </citation>
    <scope>NUCLEOTIDE SEQUENCE [LARGE SCALE GENOMIC DNA]</scope>
    <source>
        <strain evidence="2 3">P26E</strain>
    </source>
</reference>
<accession>A0ABX3EKS5</accession>
<feature type="chain" id="PRO_5046090250" evidence="1">
    <location>
        <begin position="23"/>
        <end position="272"/>
    </location>
</feature>
<evidence type="ECO:0000256" key="1">
    <source>
        <dbReference type="SAM" id="SignalP"/>
    </source>
</evidence>
<gene>
    <name evidence="2" type="ORF">A3844_21470</name>
</gene>
<evidence type="ECO:0000313" key="2">
    <source>
        <dbReference type="EMBL" id="OKP83417.1"/>
    </source>
</evidence>
<keyword evidence="3" id="KW-1185">Reference proteome</keyword>
<evidence type="ECO:0000313" key="3">
    <source>
        <dbReference type="Proteomes" id="UP000186058"/>
    </source>
</evidence>
<sequence length="272" mass="29476">MNTLKHAVLALLSLLLLSLPLAGLTAASGTELTPSIQAAFDLTAAVADSSSRSKLKSQYSELSALSAQYDSREEQIRKLHEDNAQSLIAVKEQIKNIDQATVTRLSAVVVSTKGRYQPLFDQYSALNTRISLLRGLKDKSLNSILRAQSDAMKILVQMARQDIRDQEAQLKAAKDIRTKKIAAVRKTLAGIESPQTSIKTQKSVAVSLNKRLTADWSDFKSAIRKKNPALTGGSLTSLLSGHQQIAASKQKIIELEQKVAAVIAAASRQITS</sequence>
<dbReference type="Proteomes" id="UP000186058">
    <property type="component" value="Unassembled WGS sequence"/>
</dbReference>
<dbReference type="EMBL" id="LVWI01000059">
    <property type="protein sequence ID" value="OKP83417.1"/>
    <property type="molecule type" value="Genomic_DNA"/>
</dbReference>
<dbReference type="RefSeq" id="WP_074086618.1">
    <property type="nucleotide sequence ID" value="NZ_LVWI01000059.1"/>
</dbReference>
<keyword evidence="1" id="KW-0732">Signal</keyword>
<proteinExistence type="predicted"/>
<comment type="caution">
    <text evidence="2">The sequence shown here is derived from an EMBL/GenBank/DDBJ whole genome shotgun (WGS) entry which is preliminary data.</text>
</comment>